<organism evidence="2 3">
    <name type="scientific">Endozoicomonas euniceicola</name>
    <dbReference type="NCBI Taxonomy" id="1234143"/>
    <lineage>
        <taxon>Bacteria</taxon>
        <taxon>Pseudomonadati</taxon>
        <taxon>Pseudomonadota</taxon>
        <taxon>Gammaproteobacteria</taxon>
        <taxon>Oceanospirillales</taxon>
        <taxon>Endozoicomonadaceae</taxon>
        <taxon>Endozoicomonas</taxon>
    </lineage>
</organism>
<dbReference type="EMBL" id="CP103300">
    <property type="protein sequence ID" value="UYM17671.1"/>
    <property type="molecule type" value="Genomic_DNA"/>
</dbReference>
<reference evidence="2" key="1">
    <citation type="submission" date="2022-10" db="EMBL/GenBank/DDBJ databases">
        <title>Completed Genome Sequence of two octocoral isolated bacterium, Endozoicomonas euniceicola EF212T and Endozoicomonas gorgoniicola PS125T.</title>
        <authorList>
            <person name="Chiou Y.-J."/>
            <person name="Chen Y.-H."/>
        </authorList>
    </citation>
    <scope>NUCLEOTIDE SEQUENCE</scope>
    <source>
        <strain evidence="2">EF212</strain>
    </source>
</reference>
<name>A0ABY6H060_9GAMM</name>
<gene>
    <name evidence="2" type="ORF">NX720_07125</name>
</gene>
<evidence type="ECO:0000313" key="2">
    <source>
        <dbReference type="EMBL" id="UYM17671.1"/>
    </source>
</evidence>
<keyword evidence="3" id="KW-1185">Reference proteome</keyword>
<evidence type="ECO:0000313" key="3">
    <source>
        <dbReference type="Proteomes" id="UP001163255"/>
    </source>
</evidence>
<evidence type="ECO:0000259" key="1">
    <source>
        <dbReference type="Pfam" id="PF06527"/>
    </source>
</evidence>
<dbReference type="Proteomes" id="UP001163255">
    <property type="component" value="Chromosome"/>
</dbReference>
<dbReference type="Pfam" id="PF06527">
    <property type="entry name" value="TniQ"/>
    <property type="match status" value="1"/>
</dbReference>
<protein>
    <submittedName>
        <fullName evidence="2">TniQ family protein</fullName>
    </submittedName>
</protein>
<accession>A0ABY6H060</accession>
<dbReference type="InterPro" id="IPR009492">
    <property type="entry name" value="TniQ"/>
</dbReference>
<feature type="domain" description="TniQ" evidence="1">
    <location>
        <begin position="21"/>
        <end position="166"/>
    </location>
</feature>
<sequence length="412" mass="47217">MVRVVYQWLKVMLNQLAFLSKPKLNSDETLESYILRVSISNAIPMQQLMQLICFDNQEEIVGSIPAFEYFNLFHSKTVNDNRYNGLTSLSHRLGMNSRSLRAVVIQRSSKKYSNNLASLSYKRINIPLLLFRKKLIPVCPRCLNDSEYIRLSWHIDLVKCCNEHKNYLLHYCPQCKSGLSYISRQNISLCSCGYDLKNAAITSLPSNDYSDFLLRISSLVSSSIKSGKSLPNKYFSSVGGDLHRILSFAVFFYSYINEKKHVEEDRLAKFFYYFITDWPESFKRYLSERKKKGFVHLIKCSNKTGFNEIFGTLLLDAQNLPDNSIGNNIILSEILSFLSEEIEKDRQGKGRNKLSNLLLTRQEAAIVLGVSINYVSKLTAEGYLSLAHKKLEAYIPIYSLGEVLAISNGNFR</sequence>
<dbReference type="RefSeq" id="WP_262600335.1">
    <property type="nucleotide sequence ID" value="NZ_CP103300.1"/>
</dbReference>
<proteinExistence type="predicted"/>